<keyword evidence="1" id="KW-1277">Toxin-antitoxin system</keyword>
<proteinExistence type="inferred from homology"/>
<dbReference type="InterPro" id="IPR037038">
    <property type="entry name" value="HepT-like_sf"/>
</dbReference>
<keyword evidence="3" id="KW-0378">Hydrolase</keyword>
<accession>T1BCN4</accession>
<dbReference type="AlphaFoldDB" id="T1BCN4"/>
<evidence type="ECO:0008006" key="6">
    <source>
        <dbReference type="Google" id="ProtNLM"/>
    </source>
</evidence>
<reference evidence="5" key="2">
    <citation type="journal article" date="2014" name="ISME J.">
        <title>Microbial stratification in low pH oxic and suboxic macroscopic growths along an acid mine drainage.</title>
        <authorList>
            <person name="Mendez-Garcia C."/>
            <person name="Mesa V."/>
            <person name="Sprenger R.R."/>
            <person name="Richter M."/>
            <person name="Diez M.S."/>
            <person name="Solano J."/>
            <person name="Bargiela R."/>
            <person name="Golyshina O.V."/>
            <person name="Manteca A."/>
            <person name="Ramos J.L."/>
            <person name="Gallego J.R."/>
            <person name="Llorente I."/>
            <person name="Martins Dos Santos V.A."/>
            <person name="Jensen O.N."/>
            <person name="Pelaez A.I."/>
            <person name="Sanchez J."/>
            <person name="Ferrer M."/>
        </authorList>
    </citation>
    <scope>NUCLEOTIDE SEQUENCE</scope>
</reference>
<comment type="similarity">
    <text evidence="4">Belongs to the HepT RNase toxin family.</text>
</comment>
<dbReference type="Pfam" id="PF01934">
    <property type="entry name" value="HepT-like"/>
    <property type="match status" value="1"/>
</dbReference>
<dbReference type="EMBL" id="AUZZ01005138">
    <property type="protein sequence ID" value="EQD50789.1"/>
    <property type="molecule type" value="Genomic_DNA"/>
</dbReference>
<evidence type="ECO:0000256" key="3">
    <source>
        <dbReference type="ARBA" id="ARBA00022801"/>
    </source>
</evidence>
<evidence type="ECO:0000256" key="1">
    <source>
        <dbReference type="ARBA" id="ARBA00022649"/>
    </source>
</evidence>
<dbReference type="GO" id="GO:0110001">
    <property type="term" value="C:toxin-antitoxin complex"/>
    <property type="evidence" value="ECO:0007669"/>
    <property type="project" value="InterPro"/>
</dbReference>
<dbReference type="GO" id="GO:0004540">
    <property type="term" value="F:RNA nuclease activity"/>
    <property type="evidence" value="ECO:0007669"/>
    <property type="project" value="InterPro"/>
</dbReference>
<organism evidence="5">
    <name type="scientific">mine drainage metagenome</name>
    <dbReference type="NCBI Taxonomy" id="410659"/>
    <lineage>
        <taxon>unclassified sequences</taxon>
        <taxon>metagenomes</taxon>
        <taxon>ecological metagenomes</taxon>
    </lineage>
</organism>
<comment type="caution">
    <text evidence="5">The sequence shown here is derived from an EMBL/GenBank/DDBJ whole genome shotgun (WGS) entry which is preliminary data.</text>
</comment>
<evidence type="ECO:0000256" key="4">
    <source>
        <dbReference type="ARBA" id="ARBA00024207"/>
    </source>
</evidence>
<evidence type="ECO:0000256" key="2">
    <source>
        <dbReference type="ARBA" id="ARBA00022722"/>
    </source>
</evidence>
<dbReference type="Gene3D" id="1.20.120.580">
    <property type="entry name" value="bsu32300-like"/>
    <property type="match status" value="1"/>
</dbReference>
<gene>
    <name evidence="5" type="ORF">B2A_07188</name>
</gene>
<reference evidence="5" key="1">
    <citation type="submission" date="2013-08" db="EMBL/GenBank/DDBJ databases">
        <authorList>
            <person name="Mendez C."/>
            <person name="Richter M."/>
            <person name="Ferrer M."/>
            <person name="Sanchez J."/>
        </authorList>
    </citation>
    <scope>NUCLEOTIDE SEQUENCE</scope>
</reference>
<dbReference type="GO" id="GO:0016787">
    <property type="term" value="F:hydrolase activity"/>
    <property type="evidence" value="ECO:0007669"/>
    <property type="project" value="UniProtKB-KW"/>
</dbReference>
<name>T1BCN4_9ZZZZ</name>
<keyword evidence="2" id="KW-0540">Nuclease</keyword>
<evidence type="ECO:0000313" key="5">
    <source>
        <dbReference type="EMBL" id="EQD50789.1"/>
    </source>
</evidence>
<sequence>MLKRLLDIERYSKLLSGIMPNSIDEYKRANTTEKAAAERYLQLISDIELEVLVVLYKGLELSIAGDEGSLISKFERRLSSKVIEGIKRRRALRNLLVHAYSNADYNNEVYSQGSDLKDISKFIAETKKIMSSKV</sequence>
<dbReference type="InterPro" id="IPR008201">
    <property type="entry name" value="HepT-like"/>
</dbReference>
<protein>
    <recommendedName>
        <fullName evidence="6">DUF86 domain-containing protein</fullName>
    </recommendedName>
</protein>